<dbReference type="RefSeq" id="WP_095900696.1">
    <property type="nucleotide sequence ID" value="NZ_CP022383.1"/>
</dbReference>
<feature type="domain" description="Helicase C-terminal" evidence="4">
    <location>
        <begin position="1652"/>
        <end position="1824"/>
    </location>
</feature>
<dbReference type="Pfam" id="PF07669">
    <property type="entry name" value="Eco57I"/>
    <property type="match status" value="1"/>
</dbReference>
<dbReference type="GO" id="GO:0006269">
    <property type="term" value="P:DNA replication, synthesis of primer"/>
    <property type="evidence" value="ECO:0007669"/>
    <property type="project" value="TreeGrafter"/>
</dbReference>
<dbReference type="SUPFAM" id="SSF57783">
    <property type="entry name" value="Zinc beta-ribbon"/>
    <property type="match status" value="1"/>
</dbReference>
<dbReference type="InterPro" id="IPR006935">
    <property type="entry name" value="Helicase/UvrB_N"/>
</dbReference>
<organism evidence="5 6">
    <name type="scientific">Capnocytophaga sputigena</name>
    <dbReference type="NCBI Taxonomy" id="1019"/>
    <lineage>
        <taxon>Bacteria</taxon>
        <taxon>Pseudomonadati</taxon>
        <taxon>Bacteroidota</taxon>
        <taxon>Flavobacteriia</taxon>
        <taxon>Flavobacteriales</taxon>
        <taxon>Flavobacteriaceae</taxon>
        <taxon>Capnocytophaga</taxon>
    </lineage>
</organism>
<keyword evidence="5" id="KW-0255">Endonuclease</keyword>
<keyword evidence="1" id="KW-0175">Coiled coil</keyword>
<dbReference type="GO" id="GO:0004519">
    <property type="term" value="F:endonuclease activity"/>
    <property type="evidence" value="ECO:0007669"/>
    <property type="project" value="UniProtKB-KW"/>
</dbReference>
<proteinExistence type="predicted"/>
<evidence type="ECO:0000313" key="5">
    <source>
        <dbReference type="EMBL" id="ATA78534.1"/>
    </source>
</evidence>
<dbReference type="Gene3D" id="3.40.1360.10">
    <property type="match status" value="1"/>
</dbReference>
<dbReference type="PANTHER" id="PTHR30313">
    <property type="entry name" value="DNA PRIMASE"/>
    <property type="match status" value="1"/>
</dbReference>
<dbReference type="SUPFAM" id="SSF56731">
    <property type="entry name" value="DNA primase core"/>
    <property type="match status" value="1"/>
</dbReference>
<gene>
    <name evidence="5" type="ORF">CGC59_02060</name>
</gene>
<dbReference type="SUPFAM" id="SSF52540">
    <property type="entry name" value="P-loop containing nucleoside triphosphate hydrolases"/>
    <property type="match status" value="2"/>
</dbReference>
<dbReference type="EMBL" id="CP022383">
    <property type="protein sequence ID" value="ATA78534.1"/>
    <property type="molecule type" value="Genomic_DNA"/>
</dbReference>
<feature type="region of interest" description="Disordered" evidence="2">
    <location>
        <begin position="1993"/>
        <end position="2023"/>
    </location>
</feature>
<dbReference type="SMART" id="SM00490">
    <property type="entry name" value="HELICc"/>
    <property type="match status" value="1"/>
</dbReference>
<evidence type="ECO:0000259" key="4">
    <source>
        <dbReference type="PROSITE" id="PS51194"/>
    </source>
</evidence>
<dbReference type="GO" id="GO:0003677">
    <property type="term" value="F:DNA binding"/>
    <property type="evidence" value="ECO:0007669"/>
    <property type="project" value="InterPro"/>
</dbReference>
<dbReference type="Gene3D" id="3.90.580.10">
    <property type="entry name" value="Zinc finger, CHC2-type domain"/>
    <property type="match status" value="1"/>
</dbReference>
<dbReference type="InterPro" id="IPR002052">
    <property type="entry name" value="DNA_methylase_N6_adenine_CS"/>
</dbReference>
<feature type="domain" description="Helicase ATP-binding" evidence="3">
    <location>
        <begin position="1261"/>
        <end position="1511"/>
    </location>
</feature>
<dbReference type="Proteomes" id="UP000217334">
    <property type="component" value="Chromosome"/>
</dbReference>
<dbReference type="InterPro" id="IPR027417">
    <property type="entry name" value="P-loop_NTPase"/>
</dbReference>
<dbReference type="SMART" id="SM00487">
    <property type="entry name" value="DEXDc"/>
    <property type="match status" value="1"/>
</dbReference>
<dbReference type="GO" id="GO:0032259">
    <property type="term" value="P:methylation"/>
    <property type="evidence" value="ECO:0007669"/>
    <property type="project" value="InterPro"/>
</dbReference>
<feature type="compositionally biased region" description="Polar residues" evidence="2">
    <location>
        <begin position="478"/>
        <end position="494"/>
    </location>
</feature>
<dbReference type="SUPFAM" id="SSF53335">
    <property type="entry name" value="S-adenosyl-L-methionine-dependent methyltransferases"/>
    <property type="match status" value="1"/>
</dbReference>
<feature type="compositionally biased region" description="Basic and acidic residues" evidence="2">
    <location>
        <begin position="1995"/>
        <end position="2017"/>
    </location>
</feature>
<dbReference type="Gene3D" id="3.40.50.300">
    <property type="entry name" value="P-loop containing nucleotide triphosphate hydrolases"/>
    <property type="match status" value="2"/>
</dbReference>
<dbReference type="InterPro" id="IPR036977">
    <property type="entry name" value="DNA_primase_Znf_CHC2"/>
</dbReference>
<accession>A0A250F060</accession>
<feature type="compositionally biased region" description="Low complexity" evidence="2">
    <location>
        <begin position="451"/>
        <end position="463"/>
    </location>
</feature>
<dbReference type="CDD" id="cd01029">
    <property type="entry name" value="TOPRIM_primases"/>
    <property type="match status" value="1"/>
</dbReference>
<feature type="region of interest" description="Disordered" evidence="2">
    <location>
        <begin position="403"/>
        <end position="538"/>
    </location>
</feature>
<protein>
    <submittedName>
        <fullName evidence="5">Restriction endonuclease subunit R</fullName>
    </submittedName>
</protein>
<evidence type="ECO:0000256" key="2">
    <source>
        <dbReference type="SAM" id="MobiDB-lite"/>
    </source>
</evidence>
<dbReference type="PROSITE" id="PS51192">
    <property type="entry name" value="HELICASE_ATP_BIND_1"/>
    <property type="match status" value="1"/>
</dbReference>
<dbReference type="PROSITE" id="PS51194">
    <property type="entry name" value="HELICASE_CTER"/>
    <property type="match status" value="1"/>
</dbReference>
<dbReference type="GO" id="GO:0005524">
    <property type="term" value="F:ATP binding"/>
    <property type="evidence" value="ECO:0007669"/>
    <property type="project" value="InterPro"/>
</dbReference>
<name>A0A250F060_CAPSP</name>
<feature type="compositionally biased region" description="Polar residues" evidence="2">
    <location>
        <begin position="403"/>
        <end position="428"/>
    </location>
</feature>
<feature type="coiled-coil region" evidence="1">
    <location>
        <begin position="870"/>
        <end position="907"/>
    </location>
</feature>
<dbReference type="GO" id="GO:0016787">
    <property type="term" value="F:hydrolase activity"/>
    <property type="evidence" value="ECO:0007669"/>
    <property type="project" value="InterPro"/>
</dbReference>
<dbReference type="PROSITE" id="PS00092">
    <property type="entry name" value="N6_MTASE"/>
    <property type="match status" value="1"/>
</dbReference>
<dbReference type="GO" id="GO:0006304">
    <property type="term" value="P:DNA modification"/>
    <property type="evidence" value="ECO:0007669"/>
    <property type="project" value="InterPro"/>
</dbReference>
<dbReference type="GO" id="GO:0008270">
    <property type="term" value="F:zinc ion binding"/>
    <property type="evidence" value="ECO:0007669"/>
    <property type="project" value="InterPro"/>
</dbReference>
<dbReference type="InterPro" id="IPR034154">
    <property type="entry name" value="TOPRIM_DnaG/twinkle"/>
</dbReference>
<dbReference type="PANTHER" id="PTHR30313:SF2">
    <property type="entry name" value="DNA PRIMASE"/>
    <property type="match status" value="1"/>
</dbReference>
<dbReference type="PRINTS" id="PR00507">
    <property type="entry name" value="N12N6MTFRASE"/>
</dbReference>
<dbReference type="InterPro" id="IPR014001">
    <property type="entry name" value="Helicase_ATP-bd"/>
</dbReference>
<dbReference type="InterPro" id="IPR050219">
    <property type="entry name" value="DnaG_primase"/>
</dbReference>
<evidence type="ECO:0000256" key="1">
    <source>
        <dbReference type="SAM" id="Coils"/>
    </source>
</evidence>
<dbReference type="InterPro" id="IPR029063">
    <property type="entry name" value="SAM-dependent_MTases_sf"/>
</dbReference>
<dbReference type="GO" id="GO:0005737">
    <property type="term" value="C:cytoplasm"/>
    <property type="evidence" value="ECO:0007669"/>
    <property type="project" value="TreeGrafter"/>
</dbReference>
<feature type="compositionally biased region" description="Polar residues" evidence="2">
    <location>
        <begin position="109"/>
        <end position="118"/>
    </location>
</feature>
<dbReference type="Pfam" id="PF04851">
    <property type="entry name" value="ResIII"/>
    <property type="match status" value="1"/>
</dbReference>
<keyword evidence="5" id="KW-0540">Nuclease</keyword>
<sequence>MAIFSPQDIENIVNNTSIVDYFFYLERQGRVKFDRQRGHDYYFLTDNEKFSVDEKGYYDFKAGKGGQIFKAVMELEKKTWKEAVEFLKDFSNTTISQSVKNQKAENKRPTPTQHYTEKSPSTMITQVTVPNNDKLLEYFAGRGISKEILQQYAQQVHYRNNSDGKNYFGIGLRNQSGGYDVRNPYLKAKIGASDISIITGTRNEMVVFEGMTDMFSYLQMAKDNGKPNDRTLVVLNSITNTGTFIEQFENYTGKIHLFLDGDKAGNEATRTILNNLKNATDRREQYGIGAEAVKDLNDYHLKVFNNKKSIGQSNAPEVIELQKGMRVVNKSTNDTFVISYTADNYIDLKREYDSHIAKVNSVHFNHLSELFSDYDFFDFNNKRLFLSSKNTIFADNNNIQIHTQNGSTTIEPNRVSSSEQVGKQSSKPNLRKPLTPSQSKQERDNPSRQAVGSNNVGNGLSSSERSDLGRRTGRPQMGSHNGAQPQILPNQRPLSTEEHQSTGRDVPNGDRPRPQGDGKQLPKESVRPTLLNKPNNTKVSNEEITTLVNSLTFVADDNTIQLNEGVQITDEIKNTISQYKSGGITKDNRGVLDEYYTDEKLVNAVRNLIKNNFPQKQSINVLEPSVGTGNFLHATDNLGLKTNVSAFEINETTAKIAKLLHPQATINLRSFETEFITDNGTKKDFTPQYDLVIGNPPYGSHRGLYLGLGEETKLPRYEDYFIKRSLDVMNEGATLAMVLPSGWLNRQDKLSSAELSEAYRLPNGAFKATDIGTDIVILRKNSQAQTQDISNYFKEHPQQILGNTLQRKNRFGREEDYVKGSLDDALIRLQEFAAQKVIQPTISTQAQSVQLDMFSDFNNAPIPASTAQPIAEKEESVKEENTNAQLLEEAKEKLNAALNILENIKFKSLDVQIEIGAKSNVKRLLNREDMKFKDEYLQEIIKKANNIIEAHTPKTKKTQEATNIEVTTKNSKNKKQSTENTGEYKVQSTPEISKKVLKYHFVKDDIVVDTALQNSHSITPEQVKAFTDTNYNGEIANPEAHAQYANYYKGKYIHDFYYAEGDIYEKLERLTVDFAGRLDDEKLKAQYNKQKSLLQSVLPPKKQLEDIIISPNHEFVHNFNLGKVEKEVYNSYMRRYDMVKVDYNLADKFKDFVLKLPSQALEPSSSWEVREFVDNQTVTGSDKERNALIRERRKEVANNLFQKFLREELPNDLKERFVNEFNRKYNNLHIPDYSQFPLFSKINQNFKGKPLKLTEVQRAGIGRLTTKGVGLLAHEVGFGKTLSGVLSMHEAMERGNAKRPLIVVPNDSILKQWVETIFEAIPNAKVNVLGNLGKDYDLSHFDNKDGEITLVTYEGFQNIGFSDEITQRLAEKFSYINKKDVDSLENPITGGVSDETMREIEIANAKERKMQGIMKRGKVYDWEDFGFDHLTFDEVHNANHIVDKVRIEDRRFASDFRSQNQRPSKLGLNTWVASQYIQENYDGRNVTLLSATPFTNKPLEYYSVLSLIANQRLEKSGYFNVNNFFETFMEADNDMEIDAKGDVKFKTNVRRFKNNALFQQLLSEFIDIKGEEDNPQLVRPNRINKEYKIEQNEFTRKEYDTLNLLFDESEEGAILSHILNARLIAFSPYLSKNYEGDVDKVSTKDFIENSPKLKTTMDLIRQNKTDKPEAGQIIYSELAVQQFPRLKEYLVDQVGYKSDEVGIITGATNKNQRLDIQEKFNAGKIKIVIGSEAIQEGMNLQENTTDMYLLTLPYNFTSLRQTEGRMWRQGNKWENVRMNYMLTNDSIDVFMLQKLQAKQSRYMEAIKKGANIIDVSDVDTQELKTAIITNPETRAEIEVELMKKRYENEKTKHAADLGFISRKFEEYNKVYEVYVNAQKHYKRVKDWAKEEASDYWKEKVPYEQLQVERAKKEVDQVIEKLTKKGVNIADFQHQQEIVENKIASIDKAINEELPIIRERLITQYKQEKQERLNAPQIDFVQERAQENKTFFKLRPTAEKSQNKVAENKTFQDEEQRTYKAFKR</sequence>
<reference evidence="6" key="1">
    <citation type="submission" date="2017-06" db="EMBL/GenBank/DDBJ databases">
        <title>Capnocytophaga spp. assemblies.</title>
        <authorList>
            <person name="Gulvik C.A."/>
        </authorList>
    </citation>
    <scope>NUCLEOTIDE SEQUENCE [LARGE SCALE GENOMIC DNA]</scope>
    <source>
        <strain evidence="6">H4486</strain>
    </source>
</reference>
<evidence type="ECO:0000313" key="6">
    <source>
        <dbReference type="Proteomes" id="UP000217334"/>
    </source>
</evidence>
<dbReference type="Pfam" id="PF13155">
    <property type="entry name" value="Toprim_2"/>
    <property type="match status" value="1"/>
</dbReference>
<feature type="compositionally biased region" description="Basic and acidic residues" evidence="2">
    <location>
        <begin position="495"/>
        <end position="526"/>
    </location>
</feature>
<dbReference type="Gene3D" id="3.40.50.150">
    <property type="entry name" value="Vaccinia Virus protein VP39"/>
    <property type="match status" value="1"/>
</dbReference>
<feature type="region of interest" description="Disordered" evidence="2">
    <location>
        <begin position="98"/>
        <end position="118"/>
    </location>
</feature>
<dbReference type="InterPro" id="IPR001650">
    <property type="entry name" value="Helicase_C-like"/>
</dbReference>
<dbReference type="InterPro" id="IPR011639">
    <property type="entry name" value="MethylTrfase_TaqI-like_dom"/>
</dbReference>
<dbReference type="Pfam" id="PF00271">
    <property type="entry name" value="Helicase_C"/>
    <property type="match status" value="1"/>
</dbReference>
<evidence type="ECO:0000259" key="3">
    <source>
        <dbReference type="PROSITE" id="PS51192"/>
    </source>
</evidence>
<dbReference type="GO" id="GO:0009007">
    <property type="term" value="F:site-specific DNA-methyltransferase (adenine-specific) activity"/>
    <property type="evidence" value="ECO:0007669"/>
    <property type="project" value="UniProtKB-EC"/>
</dbReference>
<keyword evidence="5" id="KW-0378">Hydrolase</keyword>